<name>A0ABT5J170_9NEIS</name>
<dbReference type="EMBL" id="JAQQLF010000022">
    <property type="protein sequence ID" value="MDC7718587.1"/>
    <property type="molecule type" value="Genomic_DNA"/>
</dbReference>
<organism evidence="1 2">
    <name type="scientific">Vogesella aquatica</name>
    <dbReference type="NCBI Taxonomy" id="2984206"/>
    <lineage>
        <taxon>Bacteria</taxon>
        <taxon>Pseudomonadati</taxon>
        <taxon>Pseudomonadota</taxon>
        <taxon>Betaproteobacteria</taxon>
        <taxon>Neisseriales</taxon>
        <taxon>Chromobacteriaceae</taxon>
        <taxon>Vogesella</taxon>
    </lineage>
</organism>
<accession>A0ABT5J170</accession>
<protein>
    <submittedName>
        <fullName evidence="1">Uncharacterized protein</fullName>
    </submittedName>
</protein>
<reference evidence="1 2" key="1">
    <citation type="submission" date="2023-01" db="EMBL/GenBank/DDBJ databases">
        <title>Novel species of the genus Vogesella isolated from rivers.</title>
        <authorList>
            <person name="Lu H."/>
        </authorList>
    </citation>
    <scope>NUCLEOTIDE SEQUENCE [LARGE SCALE GENOMIC DNA]</scope>
    <source>
        <strain evidence="1 2">DC21W</strain>
    </source>
</reference>
<keyword evidence="2" id="KW-1185">Reference proteome</keyword>
<evidence type="ECO:0000313" key="2">
    <source>
        <dbReference type="Proteomes" id="UP001219956"/>
    </source>
</evidence>
<evidence type="ECO:0000313" key="1">
    <source>
        <dbReference type="EMBL" id="MDC7718587.1"/>
    </source>
</evidence>
<comment type="caution">
    <text evidence="1">The sequence shown here is derived from an EMBL/GenBank/DDBJ whole genome shotgun (WGS) entry which is preliminary data.</text>
</comment>
<proteinExistence type="predicted"/>
<dbReference type="Proteomes" id="UP001219956">
    <property type="component" value="Unassembled WGS sequence"/>
</dbReference>
<gene>
    <name evidence="1" type="ORF">PQU95_15370</name>
</gene>
<sequence length="63" mass="6505">MVGPGLAATGGGYAIVGGAIRAGKQAYCISYLPRNAECLANKAVNLLSEIIAFKMGDICQFIL</sequence>
<dbReference type="RefSeq" id="WP_272752824.1">
    <property type="nucleotide sequence ID" value="NZ_JAQQLF010000022.1"/>
</dbReference>